<name>A0A5P1EGE9_ASPOF</name>
<proteinExistence type="predicted"/>
<dbReference type="OMA" id="EVWFVEV"/>
<evidence type="ECO:0000259" key="1">
    <source>
        <dbReference type="Pfam" id="PF00485"/>
    </source>
</evidence>
<dbReference type="Proteomes" id="UP000243459">
    <property type="component" value="Chromosome 7"/>
</dbReference>
<accession>A0A5P1EGE9</accession>
<dbReference type="InterPro" id="IPR006083">
    <property type="entry name" value="PRK/URK"/>
</dbReference>
<protein>
    <recommendedName>
        <fullName evidence="1">Phosphoribulokinase/uridine kinase domain-containing protein</fullName>
    </recommendedName>
</protein>
<dbReference type="AlphaFoldDB" id="A0A5P1EGE9"/>
<dbReference type="GO" id="GO:0016301">
    <property type="term" value="F:kinase activity"/>
    <property type="evidence" value="ECO:0007669"/>
    <property type="project" value="InterPro"/>
</dbReference>
<dbReference type="PANTHER" id="PTHR10285">
    <property type="entry name" value="URIDINE KINASE"/>
    <property type="match status" value="1"/>
</dbReference>
<dbReference type="Gramene" id="ONK64976">
    <property type="protein sequence ID" value="ONK64976"/>
    <property type="gene ID" value="A4U43_C07F32090"/>
</dbReference>
<dbReference type="SUPFAM" id="SSF52540">
    <property type="entry name" value="P-loop containing nucleoside triphosphate hydrolases"/>
    <property type="match status" value="1"/>
</dbReference>
<dbReference type="Gene3D" id="3.40.50.300">
    <property type="entry name" value="P-loop containing nucleotide triphosphate hydrolases"/>
    <property type="match status" value="3"/>
</dbReference>
<feature type="domain" description="Phosphoribulokinase/uridine kinase" evidence="1">
    <location>
        <begin position="108"/>
        <end position="305"/>
    </location>
</feature>
<dbReference type="Pfam" id="PF00485">
    <property type="entry name" value="PRK"/>
    <property type="match status" value="1"/>
</dbReference>
<organism evidence="2 3">
    <name type="scientific">Asparagus officinalis</name>
    <name type="common">Garden asparagus</name>
    <dbReference type="NCBI Taxonomy" id="4686"/>
    <lineage>
        <taxon>Eukaryota</taxon>
        <taxon>Viridiplantae</taxon>
        <taxon>Streptophyta</taxon>
        <taxon>Embryophyta</taxon>
        <taxon>Tracheophyta</taxon>
        <taxon>Spermatophyta</taxon>
        <taxon>Magnoliopsida</taxon>
        <taxon>Liliopsida</taxon>
        <taxon>Asparagales</taxon>
        <taxon>Asparagaceae</taxon>
        <taxon>Asparagoideae</taxon>
        <taxon>Asparagus</taxon>
    </lineage>
</organism>
<reference evidence="3" key="1">
    <citation type="journal article" date="2017" name="Nat. Commun.">
        <title>The asparagus genome sheds light on the origin and evolution of a young Y chromosome.</title>
        <authorList>
            <person name="Harkess A."/>
            <person name="Zhou J."/>
            <person name="Xu C."/>
            <person name="Bowers J.E."/>
            <person name="Van der Hulst R."/>
            <person name="Ayyampalayam S."/>
            <person name="Mercati F."/>
            <person name="Riccardi P."/>
            <person name="McKain M.R."/>
            <person name="Kakrana A."/>
            <person name="Tang H."/>
            <person name="Ray J."/>
            <person name="Groenendijk J."/>
            <person name="Arikit S."/>
            <person name="Mathioni S.M."/>
            <person name="Nakano M."/>
            <person name="Shan H."/>
            <person name="Telgmann-Rauber A."/>
            <person name="Kanno A."/>
            <person name="Yue Z."/>
            <person name="Chen H."/>
            <person name="Li W."/>
            <person name="Chen Y."/>
            <person name="Xu X."/>
            <person name="Zhang Y."/>
            <person name="Luo S."/>
            <person name="Chen H."/>
            <person name="Gao J."/>
            <person name="Mao Z."/>
            <person name="Pires J.C."/>
            <person name="Luo M."/>
            <person name="Kudrna D."/>
            <person name="Wing R.A."/>
            <person name="Meyers B.C."/>
            <person name="Yi K."/>
            <person name="Kong H."/>
            <person name="Lavrijsen P."/>
            <person name="Sunseri F."/>
            <person name="Falavigna A."/>
            <person name="Ye Y."/>
            <person name="Leebens-Mack J.H."/>
            <person name="Chen G."/>
        </authorList>
    </citation>
    <scope>NUCLEOTIDE SEQUENCE [LARGE SCALE GENOMIC DNA]</scope>
    <source>
        <strain evidence="3">cv. DH0086</strain>
    </source>
</reference>
<gene>
    <name evidence="2" type="ORF">A4U43_C07F32090</name>
</gene>
<dbReference type="EMBL" id="CM007387">
    <property type="protein sequence ID" value="ONK64976.1"/>
    <property type="molecule type" value="Genomic_DNA"/>
</dbReference>
<dbReference type="InterPro" id="IPR027417">
    <property type="entry name" value="P-loop_NTPase"/>
</dbReference>
<dbReference type="GO" id="GO:0005524">
    <property type="term" value="F:ATP binding"/>
    <property type="evidence" value="ECO:0007669"/>
    <property type="project" value="InterPro"/>
</dbReference>
<keyword evidence="3" id="KW-1185">Reference proteome</keyword>
<dbReference type="OrthoDB" id="6362633at2759"/>
<evidence type="ECO:0000313" key="2">
    <source>
        <dbReference type="EMBL" id="ONK64976.1"/>
    </source>
</evidence>
<sequence length="310" mass="35044">MELSLTHSKGISNLYSSDSHRLRQQIKCKCSPWYSSLATKSTKSFSGHIWSLNAKQKQNKQMVLCSQKQEIPVLEARSIEEIYDSLAERLLPKVALLAESDNLKSKYIIGLAGPPGAGKTTVASEVVFRLNKLWALKASTQSDDIATVLPMDGFHLYRSQLDVMENPEEAHARRGAPWTFNPELLLKCLHSIRNEGSVYAPSFDHGVGDPVENDVFVSLKHKIVIVEGNYLFLEDGFWKEVCAVFDEKWFVEIDIDTAMERVRKRHIATGKEPDVAKWRIEYNDRPNAVLIMKSKKNADLVIKSVDLEPS</sequence>
<evidence type="ECO:0000313" key="3">
    <source>
        <dbReference type="Proteomes" id="UP000243459"/>
    </source>
</evidence>